<dbReference type="PROSITE" id="PS01009">
    <property type="entry name" value="CRISP_1"/>
    <property type="match status" value="1"/>
</dbReference>
<evidence type="ECO:0000313" key="3">
    <source>
        <dbReference type="Proteomes" id="UP000832034"/>
    </source>
</evidence>
<feature type="domain" description="SCP" evidence="1">
    <location>
        <begin position="31"/>
        <end position="180"/>
    </location>
</feature>
<dbReference type="EMBL" id="CP091512">
    <property type="protein sequence ID" value="UOO93454.1"/>
    <property type="molecule type" value="Genomic_DNA"/>
</dbReference>
<accession>A0ABY4EE08</accession>
<evidence type="ECO:0000259" key="1">
    <source>
        <dbReference type="SMART" id="SM00198"/>
    </source>
</evidence>
<name>A0ABY4EE08_VITST</name>
<dbReference type="InterPro" id="IPR035940">
    <property type="entry name" value="CAP_sf"/>
</dbReference>
<reference evidence="2" key="2">
    <citation type="journal article" date="2022" name="Res Sq">
        <title>Evolution of multicellular longitudinally dividing oral cavity symbionts (Neisseriaceae).</title>
        <authorList>
            <person name="Nyongesa S."/>
            <person name="Weber P."/>
            <person name="Bernet E."/>
            <person name="Pullido F."/>
            <person name="Nieckarz M."/>
            <person name="Delaby M."/>
            <person name="Nieves C."/>
            <person name="Viehboeck T."/>
            <person name="Krause N."/>
            <person name="Rivera-Millot A."/>
            <person name="Nakamura A."/>
            <person name="Vischer N."/>
            <person name="VanNieuwenhze M."/>
            <person name="Brun Y."/>
            <person name="Cava F."/>
            <person name="Bulgheresi S."/>
            <person name="Veyrier F."/>
        </authorList>
    </citation>
    <scope>NUCLEOTIDE SEQUENCE</scope>
    <source>
        <strain evidence="2">SAG 1488-6</strain>
    </source>
</reference>
<dbReference type="Pfam" id="PF00188">
    <property type="entry name" value="CAP"/>
    <property type="match status" value="1"/>
</dbReference>
<keyword evidence="3" id="KW-1185">Reference proteome</keyword>
<dbReference type="SMART" id="SM00198">
    <property type="entry name" value="SCP"/>
    <property type="match status" value="1"/>
</dbReference>
<dbReference type="PRINTS" id="PR00837">
    <property type="entry name" value="V5TPXLIKE"/>
</dbReference>
<sequence length="184" mass="21266">MSLWSWQYSFGKWLSWAFMGVSMYAHAEATVHPKAMLQAHNQVRGVENLPSLTWSPQLTQYAQEWAQYLARNNRCEMQHRKGKNNPLQAGENIYWSGPLQYSNGKRAVASVNDRQVVQDWASEKEYYSYKNNSCRTGEQCGHYTQIVWRNTQKVGCGAALCSDQGQIWVCNYDPPGNWQGERPY</sequence>
<dbReference type="InterPro" id="IPR018244">
    <property type="entry name" value="Allrgn_V5/Tpx1_CS"/>
</dbReference>
<protein>
    <submittedName>
        <fullName evidence="2">CAP domain-containing protein</fullName>
    </submittedName>
</protein>
<proteinExistence type="predicted"/>
<dbReference type="SUPFAM" id="SSF55797">
    <property type="entry name" value="PR-1-like"/>
    <property type="match status" value="1"/>
</dbReference>
<reference evidence="2" key="1">
    <citation type="submission" date="2021-12" db="EMBL/GenBank/DDBJ databases">
        <authorList>
            <person name="Veyrier F.J."/>
        </authorList>
    </citation>
    <scope>NUCLEOTIDE SEQUENCE</scope>
    <source>
        <strain evidence="2">SAG 1488-6</strain>
    </source>
</reference>
<organism evidence="2 3">
    <name type="scientific">Vitreoscilla stercoraria</name>
    <dbReference type="NCBI Taxonomy" id="61"/>
    <lineage>
        <taxon>Bacteria</taxon>
        <taxon>Pseudomonadati</taxon>
        <taxon>Pseudomonadota</taxon>
        <taxon>Betaproteobacteria</taxon>
        <taxon>Neisseriales</taxon>
        <taxon>Neisseriaceae</taxon>
        <taxon>Vitreoscilla</taxon>
    </lineage>
</organism>
<dbReference type="InterPro" id="IPR014044">
    <property type="entry name" value="CAP_dom"/>
</dbReference>
<gene>
    <name evidence="2" type="ORF">LVJ81_05335</name>
</gene>
<dbReference type="Gene3D" id="3.40.33.10">
    <property type="entry name" value="CAP"/>
    <property type="match status" value="1"/>
</dbReference>
<dbReference type="Proteomes" id="UP000832034">
    <property type="component" value="Chromosome"/>
</dbReference>
<dbReference type="RefSeq" id="WP_019958880.1">
    <property type="nucleotide sequence ID" value="NZ_CP091512.1"/>
</dbReference>
<evidence type="ECO:0000313" key="2">
    <source>
        <dbReference type="EMBL" id="UOO93454.1"/>
    </source>
</evidence>
<dbReference type="InterPro" id="IPR001283">
    <property type="entry name" value="CRISP-related"/>
</dbReference>
<dbReference type="PANTHER" id="PTHR10334">
    <property type="entry name" value="CYSTEINE-RICH SECRETORY PROTEIN-RELATED"/>
    <property type="match status" value="1"/>
</dbReference>